<dbReference type="GO" id="GO:0008270">
    <property type="term" value="F:zinc ion binding"/>
    <property type="evidence" value="ECO:0007669"/>
    <property type="project" value="UniProtKB-KW"/>
</dbReference>
<evidence type="ECO:0000256" key="10">
    <source>
        <dbReference type="SAM" id="Phobius"/>
    </source>
</evidence>
<dbReference type="SUPFAM" id="SSF57850">
    <property type="entry name" value="RING/U-box"/>
    <property type="match status" value="1"/>
</dbReference>
<organism evidence="12 13">
    <name type="scientific">Nicotiana attenuata</name>
    <name type="common">Coyote tobacco</name>
    <dbReference type="NCBI Taxonomy" id="49451"/>
    <lineage>
        <taxon>Eukaryota</taxon>
        <taxon>Viridiplantae</taxon>
        <taxon>Streptophyta</taxon>
        <taxon>Embryophyta</taxon>
        <taxon>Tracheophyta</taxon>
        <taxon>Spermatophyta</taxon>
        <taxon>Magnoliopsida</taxon>
        <taxon>eudicotyledons</taxon>
        <taxon>Gunneridae</taxon>
        <taxon>Pentapetalae</taxon>
        <taxon>asterids</taxon>
        <taxon>lamiids</taxon>
        <taxon>Solanales</taxon>
        <taxon>Solanaceae</taxon>
        <taxon>Nicotianoideae</taxon>
        <taxon>Nicotianeae</taxon>
        <taxon>Nicotiana</taxon>
    </lineage>
</organism>
<dbReference type="GeneID" id="109225060"/>
<evidence type="ECO:0000256" key="8">
    <source>
        <dbReference type="ARBA" id="ARBA00024209"/>
    </source>
</evidence>
<comment type="similarity">
    <text evidence="8">Belongs to the RING-type zinc finger family. ATL subfamily.</text>
</comment>
<reference evidence="12" key="1">
    <citation type="submission" date="2016-11" db="EMBL/GenBank/DDBJ databases">
        <title>The genome of Nicotiana attenuata.</title>
        <authorList>
            <person name="Xu S."/>
            <person name="Brockmoeller T."/>
            <person name="Gaquerel E."/>
            <person name="Navarro A."/>
            <person name="Kuhl H."/>
            <person name="Gase K."/>
            <person name="Ling Z."/>
            <person name="Zhou W."/>
            <person name="Kreitzer C."/>
            <person name="Stanke M."/>
            <person name="Tang H."/>
            <person name="Lyons E."/>
            <person name="Pandey P."/>
            <person name="Pandey S.P."/>
            <person name="Timmermann B."/>
            <person name="Baldwin I.T."/>
        </authorList>
    </citation>
    <scope>NUCLEOTIDE SEQUENCE [LARGE SCALE GENOMIC DNA]</scope>
    <source>
        <strain evidence="12">UT</strain>
    </source>
</reference>
<keyword evidence="13" id="KW-1185">Reference proteome</keyword>
<evidence type="ECO:0000313" key="13">
    <source>
        <dbReference type="Proteomes" id="UP000187609"/>
    </source>
</evidence>
<name>A0A1J6IHA5_NICAT</name>
<keyword evidence="6 10" id="KW-1133">Transmembrane helix</keyword>
<protein>
    <submittedName>
        <fullName evidence="12">Ring-h2 finger protein atl34</fullName>
    </submittedName>
</protein>
<accession>A0A1J6IHA5</accession>
<dbReference type="OMA" id="HAQCLDP"/>
<dbReference type="InterPro" id="IPR001841">
    <property type="entry name" value="Znf_RING"/>
</dbReference>
<dbReference type="OrthoDB" id="8062037at2759"/>
<dbReference type="InterPro" id="IPR013083">
    <property type="entry name" value="Znf_RING/FYVE/PHD"/>
</dbReference>
<comment type="caution">
    <text evidence="12">The sequence shown here is derived from an EMBL/GenBank/DDBJ whole genome shotgun (WGS) entry which is preliminary data.</text>
</comment>
<evidence type="ECO:0000256" key="3">
    <source>
        <dbReference type="ARBA" id="ARBA00022723"/>
    </source>
</evidence>
<evidence type="ECO:0000256" key="9">
    <source>
        <dbReference type="PROSITE-ProRule" id="PRU00175"/>
    </source>
</evidence>
<dbReference type="GO" id="GO:0016020">
    <property type="term" value="C:membrane"/>
    <property type="evidence" value="ECO:0007669"/>
    <property type="project" value="UniProtKB-SubCell"/>
</dbReference>
<evidence type="ECO:0000259" key="11">
    <source>
        <dbReference type="PROSITE" id="PS50089"/>
    </source>
</evidence>
<evidence type="ECO:0000313" key="12">
    <source>
        <dbReference type="EMBL" id="OIT04066.1"/>
    </source>
</evidence>
<keyword evidence="2 10" id="KW-0812">Transmembrane</keyword>
<evidence type="ECO:0000256" key="6">
    <source>
        <dbReference type="ARBA" id="ARBA00022989"/>
    </source>
</evidence>
<feature type="transmembrane region" description="Helical" evidence="10">
    <location>
        <begin position="12"/>
        <end position="32"/>
    </location>
</feature>
<evidence type="ECO:0000256" key="5">
    <source>
        <dbReference type="ARBA" id="ARBA00022833"/>
    </source>
</evidence>
<gene>
    <name evidence="12" type="primary">ATL34</name>
    <name evidence="12" type="ORF">A4A49_53597</name>
</gene>
<evidence type="ECO:0000256" key="4">
    <source>
        <dbReference type="ARBA" id="ARBA00022771"/>
    </source>
</evidence>
<dbReference type="KEGG" id="nau:109225060"/>
<feature type="domain" description="RING-type" evidence="11">
    <location>
        <begin position="76"/>
        <end position="118"/>
    </location>
</feature>
<dbReference type="Gene3D" id="3.30.40.10">
    <property type="entry name" value="Zinc/RING finger domain, C3HC4 (zinc finger)"/>
    <property type="match status" value="1"/>
</dbReference>
<dbReference type="AlphaFoldDB" id="A0A1J6IHA5"/>
<keyword evidence="5" id="KW-0862">Zinc</keyword>
<sequence length="123" mass="13504">MGFSAAEHPSPLSLIAIFAFIIVYLVISYLVLDQIDQHGDSNDEISAIDSCGSGLSVEQVQEISCYYLKGQANSTCAICLDSLCEAELCRSFPACNHVFHAQCLDPWLAKRPICPTCRTPFRT</sequence>
<dbReference type="Proteomes" id="UP000187609">
    <property type="component" value="Unassembled WGS sequence"/>
</dbReference>
<proteinExistence type="inferred from homology"/>
<dbReference type="EMBL" id="MJEQ01037186">
    <property type="protein sequence ID" value="OIT04066.1"/>
    <property type="molecule type" value="Genomic_DNA"/>
</dbReference>
<dbReference type="PROSITE" id="PS50089">
    <property type="entry name" value="ZF_RING_2"/>
    <property type="match status" value="1"/>
</dbReference>
<dbReference type="Pfam" id="PF13639">
    <property type="entry name" value="zf-RING_2"/>
    <property type="match status" value="1"/>
</dbReference>
<keyword evidence="4 9" id="KW-0863">Zinc-finger</keyword>
<evidence type="ECO:0000256" key="7">
    <source>
        <dbReference type="ARBA" id="ARBA00023136"/>
    </source>
</evidence>
<dbReference type="PANTHER" id="PTHR46539">
    <property type="entry name" value="E3 UBIQUITIN-PROTEIN LIGASE ATL42"/>
    <property type="match status" value="1"/>
</dbReference>
<keyword evidence="7 10" id="KW-0472">Membrane</keyword>
<dbReference type="SMR" id="A0A1J6IHA5"/>
<keyword evidence="3" id="KW-0479">Metal-binding</keyword>
<comment type="subcellular location">
    <subcellularLocation>
        <location evidence="1">Membrane</location>
    </subcellularLocation>
</comment>
<dbReference type="PANTHER" id="PTHR46539:SF13">
    <property type="entry name" value="RING-TYPE DOMAIN-CONTAINING PROTEIN"/>
    <property type="match status" value="1"/>
</dbReference>
<evidence type="ECO:0000256" key="1">
    <source>
        <dbReference type="ARBA" id="ARBA00004370"/>
    </source>
</evidence>
<evidence type="ECO:0000256" key="2">
    <source>
        <dbReference type="ARBA" id="ARBA00022692"/>
    </source>
</evidence>
<dbReference type="SMART" id="SM00184">
    <property type="entry name" value="RING"/>
    <property type="match status" value="1"/>
</dbReference>
<dbReference type="Gramene" id="OIT04066">
    <property type="protein sequence ID" value="OIT04066"/>
    <property type="gene ID" value="A4A49_53597"/>
</dbReference>